<sequence>MPDEPGSGGLRLGPVSVSPQALGQFQSSERRRTNKLTAPTAPRVAPFRHPRSGAGRKGWDAVSGGSKMGQTFKKS</sequence>
<comment type="caution">
    <text evidence="2">The sequence shown here is derived from an EMBL/GenBank/DDBJ whole genome shotgun (WGS) entry which is preliminary data.</text>
</comment>
<dbReference type="Proteomes" id="UP000324222">
    <property type="component" value="Unassembled WGS sequence"/>
</dbReference>
<evidence type="ECO:0000313" key="2">
    <source>
        <dbReference type="EMBL" id="MPC09667.1"/>
    </source>
</evidence>
<name>A0A5B7CJB8_PORTR</name>
<feature type="compositionally biased region" description="Gly residues" evidence="1">
    <location>
        <begin position="1"/>
        <end position="11"/>
    </location>
</feature>
<proteinExistence type="predicted"/>
<keyword evidence="3" id="KW-1185">Reference proteome</keyword>
<protein>
    <submittedName>
        <fullName evidence="2">Uncharacterized protein</fullName>
    </submittedName>
</protein>
<gene>
    <name evidence="2" type="ORF">E2C01_002283</name>
</gene>
<dbReference type="OrthoDB" id="444119at2759"/>
<feature type="compositionally biased region" description="Polar residues" evidence="1">
    <location>
        <begin position="17"/>
        <end position="27"/>
    </location>
</feature>
<dbReference type="EMBL" id="VSRR010000079">
    <property type="protein sequence ID" value="MPC09667.1"/>
    <property type="molecule type" value="Genomic_DNA"/>
</dbReference>
<feature type="region of interest" description="Disordered" evidence="1">
    <location>
        <begin position="1"/>
        <end position="75"/>
    </location>
</feature>
<evidence type="ECO:0000313" key="3">
    <source>
        <dbReference type="Proteomes" id="UP000324222"/>
    </source>
</evidence>
<evidence type="ECO:0000256" key="1">
    <source>
        <dbReference type="SAM" id="MobiDB-lite"/>
    </source>
</evidence>
<dbReference type="AlphaFoldDB" id="A0A5B7CJB8"/>
<accession>A0A5B7CJB8</accession>
<organism evidence="2 3">
    <name type="scientific">Portunus trituberculatus</name>
    <name type="common">Swimming crab</name>
    <name type="synonym">Neptunus trituberculatus</name>
    <dbReference type="NCBI Taxonomy" id="210409"/>
    <lineage>
        <taxon>Eukaryota</taxon>
        <taxon>Metazoa</taxon>
        <taxon>Ecdysozoa</taxon>
        <taxon>Arthropoda</taxon>
        <taxon>Crustacea</taxon>
        <taxon>Multicrustacea</taxon>
        <taxon>Malacostraca</taxon>
        <taxon>Eumalacostraca</taxon>
        <taxon>Eucarida</taxon>
        <taxon>Decapoda</taxon>
        <taxon>Pleocyemata</taxon>
        <taxon>Brachyura</taxon>
        <taxon>Eubrachyura</taxon>
        <taxon>Portunoidea</taxon>
        <taxon>Portunidae</taxon>
        <taxon>Portuninae</taxon>
        <taxon>Portunus</taxon>
    </lineage>
</organism>
<reference evidence="2 3" key="1">
    <citation type="submission" date="2019-05" db="EMBL/GenBank/DDBJ databases">
        <title>Another draft genome of Portunus trituberculatus and its Hox gene families provides insights of decapod evolution.</title>
        <authorList>
            <person name="Jeong J.-H."/>
            <person name="Song I."/>
            <person name="Kim S."/>
            <person name="Choi T."/>
            <person name="Kim D."/>
            <person name="Ryu S."/>
            <person name="Kim W."/>
        </authorList>
    </citation>
    <scope>NUCLEOTIDE SEQUENCE [LARGE SCALE GENOMIC DNA]</scope>
    <source>
        <tissue evidence="2">Muscle</tissue>
    </source>
</reference>